<dbReference type="PROSITE" id="PS52004">
    <property type="entry name" value="KS3_2"/>
    <property type="match status" value="1"/>
</dbReference>
<feature type="domain" description="Ketosynthase family 3 (KS3)" evidence="4">
    <location>
        <begin position="25"/>
        <end position="231"/>
    </location>
</feature>
<evidence type="ECO:0000256" key="2">
    <source>
        <dbReference type="ARBA" id="ARBA00022553"/>
    </source>
</evidence>
<dbReference type="InterPro" id="IPR014030">
    <property type="entry name" value="Ketoacyl_synth_N"/>
</dbReference>
<keyword evidence="1" id="KW-0596">Phosphopantetheine</keyword>
<dbReference type="PANTHER" id="PTHR43775">
    <property type="entry name" value="FATTY ACID SYNTHASE"/>
    <property type="match status" value="1"/>
</dbReference>
<dbReference type="Gene3D" id="3.40.47.10">
    <property type="match status" value="1"/>
</dbReference>
<dbReference type="PROSITE" id="PS00606">
    <property type="entry name" value="KS3_1"/>
    <property type="match status" value="1"/>
</dbReference>
<dbReference type="InterPro" id="IPR016039">
    <property type="entry name" value="Thiolase-like"/>
</dbReference>
<sequence length="231" mass="24881">MDKPFINQSAPQTLEDAIQEHYGDCDPIAVIGYACRLADAPDSEAFWDLIISDEKPSLPPLQPDAAISAPNYVKLRGSIADVEAFDAAFFGYSPQEAELIDPQQRLFLESVWHAIEHGGYAPREISFRTGIYGATRVSTYPGQRRIDPLEAGQVKSLQSLMGNDKDYLATRVAYKLNLSGPALTVQTACSSSLVAVHLACESLRAGECDMAVAGGVAISFPQPGAICTSLE</sequence>
<dbReference type="CDD" id="cd00833">
    <property type="entry name" value="PKS"/>
    <property type="match status" value="1"/>
</dbReference>
<dbReference type="Pfam" id="PF00109">
    <property type="entry name" value="ketoacyl-synt"/>
    <property type="match status" value="1"/>
</dbReference>
<evidence type="ECO:0000256" key="3">
    <source>
        <dbReference type="ARBA" id="ARBA00022679"/>
    </source>
</evidence>
<reference evidence="5 6" key="1">
    <citation type="submission" date="2023-10" db="EMBL/GenBank/DDBJ databases">
        <title>Sorlinia euscelidii gen. nov., sp. nov., an acetic acid bacteria isolated from the gut of Euscelidius variegatus emitter.</title>
        <authorList>
            <person name="Michoud G."/>
            <person name="Marasco R."/>
            <person name="Seferji K."/>
            <person name="Gonella E."/>
            <person name="Garuglieri E."/>
            <person name="Alma A."/>
            <person name="Mapelli F."/>
            <person name="Borin S."/>
            <person name="Daffonchio D."/>
            <person name="Crotti E."/>
        </authorList>
    </citation>
    <scope>NUCLEOTIDE SEQUENCE [LARGE SCALE GENOMIC DNA]</scope>
    <source>
        <strain evidence="5 6">EV16P</strain>
    </source>
</reference>
<evidence type="ECO:0000313" key="5">
    <source>
        <dbReference type="EMBL" id="MEE8659276.1"/>
    </source>
</evidence>
<dbReference type="InterPro" id="IPR020841">
    <property type="entry name" value="PKS_Beta-ketoAc_synthase_dom"/>
</dbReference>
<evidence type="ECO:0000256" key="1">
    <source>
        <dbReference type="ARBA" id="ARBA00022450"/>
    </source>
</evidence>
<evidence type="ECO:0000259" key="4">
    <source>
        <dbReference type="PROSITE" id="PS52004"/>
    </source>
</evidence>
<protein>
    <submittedName>
        <fullName evidence="5">Peptide/polyketide synthetase protein</fullName>
    </submittedName>
</protein>
<dbReference type="Proteomes" id="UP001312908">
    <property type="component" value="Unassembled WGS sequence"/>
</dbReference>
<keyword evidence="6" id="KW-1185">Reference proteome</keyword>
<proteinExistence type="predicted"/>
<dbReference type="SMART" id="SM00825">
    <property type="entry name" value="PKS_KS"/>
    <property type="match status" value="1"/>
</dbReference>
<dbReference type="PANTHER" id="PTHR43775:SF37">
    <property type="entry name" value="SI:DKEY-61P9.11"/>
    <property type="match status" value="1"/>
</dbReference>
<gene>
    <name evidence="5" type="ORF">DOFOFD_09675</name>
</gene>
<dbReference type="EMBL" id="JAWJZY010000004">
    <property type="protein sequence ID" value="MEE8659276.1"/>
    <property type="molecule type" value="Genomic_DNA"/>
</dbReference>
<organism evidence="5 6">
    <name type="scientific">Sorlinia euscelidii</name>
    <dbReference type="NCBI Taxonomy" id="3081148"/>
    <lineage>
        <taxon>Bacteria</taxon>
        <taxon>Pseudomonadati</taxon>
        <taxon>Pseudomonadota</taxon>
        <taxon>Alphaproteobacteria</taxon>
        <taxon>Acetobacterales</taxon>
        <taxon>Acetobacteraceae</taxon>
        <taxon>Sorlinia</taxon>
    </lineage>
</organism>
<keyword evidence="3" id="KW-0808">Transferase</keyword>
<dbReference type="InterPro" id="IPR018201">
    <property type="entry name" value="Ketoacyl_synth_AS"/>
</dbReference>
<comment type="caution">
    <text evidence="5">The sequence shown here is derived from an EMBL/GenBank/DDBJ whole genome shotgun (WGS) entry which is preliminary data.</text>
</comment>
<accession>A0ABU7U5D0</accession>
<keyword evidence="2" id="KW-0597">Phosphoprotein</keyword>
<evidence type="ECO:0000313" key="6">
    <source>
        <dbReference type="Proteomes" id="UP001312908"/>
    </source>
</evidence>
<name>A0ABU7U5D0_9PROT</name>
<dbReference type="SUPFAM" id="SSF53901">
    <property type="entry name" value="Thiolase-like"/>
    <property type="match status" value="1"/>
</dbReference>
<dbReference type="InterPro" id="IPR050091">
    <property type="entry name" value="PKS_NRPS_Biosynth_Enz"/>
</dbReference>